<dbReference type="InterPro" id="IPR025827">
    <property type="entry name" value="Zn_ribbon_recom_dom"/>
</dbReference>
<dbReference type="RefSeq" id="WP_023003660.1">
    <property type="nucleotide sequence ID" value="NC_007493.2"/>
</dbReference>
<dbReference type="AlphaFoldDB" id="Q3J212"/>
<evidence type="ECO:0000259" key="4">
    <source>
        <dbReference type="PROSITE" id="PS51737"/>
    </source>
</evidence>
<evidence type="ECO:0000313" key="5">
    <source>
        <dbReference type="EMBL" id="ABA79172.2"/>
    </source>
</evidence>
<name>Q3J212_CERS4</name>
<dbReference type="SMART" id="SM00857">
    <property type="entry name" value="Resolvase"/>
    <property type="match status" value="1"/>
</dbReference>
<evidence type="ECO:0000256" key="1">
    <source>
        <dbReference type="ARBA" id="ARBA00023125"/>
    </source>
</evidence>
<dbReference type="OrthoDB" id="9791494at2"/>
<keyword evidence="6" id="KW-1185">Reference proteome</keyword>
<dbReference type="InterPro" id="IPR038109">
    <property type="entry name" value="DNA_bind_recomb_sf"/>
</dbReference>
<dbReference type="eggNOG" id="COG1961">
    <property type="taxonomic scope" value="Bacteria"/>
</dbReference>
<dbReference type="EnsemblBacteria" id="ABA79172">
    <property type="protein sequence ID" value="ABA79172"/>
    <property type="gene ID" value="RSP_0003"/>
</dbReference>
<proteinExistence type="predicted"/>
<dbReference type="Gene3D" id="3.40.50.1390">
    <property type="entry name" value="Resolvase, N-terminal catalytic domain"/>
    <property type="match status" value="1"/>
</dbReference>
<dbReference type="Pfam" id="PF13408">
    <property type="entry name" value="Zn_ribbon_recom"/>
    <property type="match status" value="1"/>
</dbReference>
<dbReference type="Gene3D" id="3.90.1750.20">
    <property type="entry name" value="Putative Large Serine Recombinase, Chain B, Domain 2"/>
    <property type="match status" value="1"/>
</dbReference>
<sequence>MTNPASRPKAYSYIRMSSAIQIKGDSFRRQAEASAKYAAEHDLDLIDDYKLADLGVSAFKSDNLTTGALGRFVAECEAGEIEAGSFLLIESLDRLSRDKILDAFSLFARILKTGVKIVTLSDGQVYDGSSDQVGSIYYAISVMIRSNDESKIKSTRGLANWSQKRKLAAEHGVKMSSQCPAWLKLSVDRKSYLIDKERAKIVQRIFEASASGKGANLITKELNRDKVPTFGRGALWAEAFVSKTLRNRAVLGEFQPGQYVSGKRQPAGDPIPGYFPPVIEEELFDIVQASLRGRLLAGGRRGEGQSNIFTHVAFCGYCGSKMRHRSKGSRVKGNPPHRYLTCFNRFNGPGCDCKPLPYAAFERSFLTFVRDVDLRGLLEGAKRKSEAKTIADRITVNEEKVRKADERIRDYLIKIEGAPDLAEIFMERIRELKAEKDDLVRSIEESNDALSKIKSDNVTDEELASLISTFQNPCGENRIRLADRIKSIIERIDVYPNGEIRKDDPAIDLVRASGDPDAEKIIAAMNAGSRLKDDPYFIVTFRNGAVQTVVPNPSNPDDIRVSVYAGEKTRRVEGSAYEYESD</sequence>
<protein>
    <submittedName>
        <fullName evidence="5">Site-specific recombinase</fullName>
    </submittedName>
</protein>
<dbReference type="Pfam" id="PF00239">
    <property type="entry name" value="Resolvase"/>
    <property type="match status" value="1"/>
</dbReference>
<dbReference type="InterPro" id="IPR011109">
    <property type="entry name" value="DNA_bind_recombinase_dom"/>
</dbReference>
<keyword evidence="2" id="KW-0233">DNA recombination</keyword>
<dbReference type="GO" id="GO:0000150">
    <property type="term" value="F:DNA strand exchange activity"/>
    <property type="evidence" value="ECO:0007669"/>
    <property type="project" value="InterPro"/>
</dbReference>
<dbReference type="CDD" id="cd00338">
    <property type="entry name" value="Ser_Recombinase"/>
    <property type="match status" value="1"/>
</dbReference>
<evidence type="ECO:0000256" key="3">
    <source>
        <dbReference type="SAM" id="Coils"/>
    </source>
</evidence>
<keyword evidence="1" id="KW-0238">DNA-binding</keyword>
<dbReference type="PANTHER" id="PTHR30461:SF2">
    <property type="entry name" value="SERINE RECOMBINASE PINE-RELATED"/>
    <property type="match status" value="1"/>
</dbReference>
<evidence type="ECO:0000313" key="6">
    <source>
        <dbReference type="Proteomes" id="UP000002703"/>
    </source>
</evidence>
<dbReference type="SUPFAM" id="SSF53041">
    <property type="entry name" value="Resolvase-like"/>
    <property type="match status" value="1"/>
</dbReference>
<dbReference type="InterPro" id="IPR006119">
    <property type="entry name" value="Resolv_N"/>
</dbReference>
<dbReference type="PROSITE" id="PS51737">
    <property type="entry name" value="RECOMBINASE_DNA_BIND"/>
    <property type="match status" value="1"/>
</dbReference>
<dbReference type="GO" id="GO:0003677">
    <property type="term" value="F:DNA binding"/>
    <property type="evidence" value="ECO:0007669"/>
    <property type="project" value="UniProtKB-KW"/>
</dbReference>
<keyword evidence="3" id="KW-0175">Coiled coil</keyword>
<evidence type="ECO:0000256" key="2">
    <source>
        <dbReference type="ARBA" id="ARBA00023172"/>
    </source>
</evidence>
<dbReference type="EMBL" id="CP000143">
    <property type="protein sequence ID" value="ABA79172.2"/>
    <property type="molecule type" value="Genomic_DNA"/>
</dbReference>
<dbReference type="GeneID" id="3720257"/>
<dbReference type="Proteomes" id="UP000002703">
    <property type="component" value="Chromosome 1"/>
</dbReference>
<dbReference type="Pfam" id="PF07508">
    <property type="entry name" value="Recombinase"/>
    <property type="match status" value="1"/>
</dbReference>
<dbReference type="PANTHER" id="PTHR30461">
    <property type="entry name" value="DNA-INVERTASE FROM LAMBDOID PROPHAGE"/>
    <property type="match status" value="1"/>
</dbReference>
<dbReference type="PATRIC" id="fig|272943.9.peg.1934"/>
<dbReference type="InterPro" id="IPR036162">
    <property type="entry name" value="Resolvase-like_N_sf"/>
</dbReference>
<dbReference type="InterPro" id="IPR050639">
    <property type="entry name" value="SSR_resolvase"/>
</dbReference>
<dbReference type="STRING" id="272943.RSP_0003"/>
<accession>Q3J212</accession>
<organism evidence="5 6">
    <name type="scientific">Cereibacter sphaeroides (strain ATCC 17023 / DSM 158 / JCM 6121 / CCUG 31486 / LMG 2827 / NBRC 12203 / NCIMB 8253 / ATH 2.4.1.)</name>
    <name type="common">Rhodobacter sphaeroides</name>
    <dbReference type="NCBI Taxonomy" id="272943"/>
    <lineage>
        <taxon>Bacteria</taxon>
        <taxon>Pseudomonadati</taxon>
        <taxon>Pseudomonadota</taxon>
        <taxon>Alphaproteobacteria</taxon>
        <taxon>Rhodobacterales</taxon>
        <taxon>Paracoccaceae</taxon>
        <taxon>Cereibacter</taxon>
    </lineage>
</organism>
<dbReference type="KEGG" id="rsp:RSP_0003"/>
<feature type="domain" description="Recombinase" evidence="4">
    <location>
        <begin position="181"/>
        <end position="297"/>
    </location>
</feature>
<feature type="coiled-coil region" evidence="3">
    <location>
        <begin position="422"/>
        <end position="449"/>
    </location>
</feature>
<gene>
    <name evidence="5" type="ORF">RSP_0003</name>
</gene>
<reference evidence="6" key="1">
    <citation type="submission" date="2005-09" db="EMBL/GenBank/DDBJ databases">
        <title>Complete sequence of chromosome 1 of Rhodobacter sphaeroides 2.4.1.</title>
        <authorList>
            <person name="Copeland A."/>
            <person name="Lucas S."/>
            <person name="Lapidus A."/>
            <person name="Barry K."/>
            <person name="Detter J.C."/>
            <person name="Glavina T."/>
            <person name="Hammon N."/>
            <person name="Israni S."/>
            <person name="Pitluck S."/>
            <person name="Richardson P."/>
            <person name="Mackenzie C."/>
            <person name="Choudhary M."/>
            <person name="Larimer F."/>
            <person name="Hauser L.J."/>
            <person name="Land M."/>
            <person name="Donohue T.J."/>
            <person name="Kaplan S."/>
        </authorList>
    </citation>
    <scope>NUCLEOTIDE SEQUENCE [LARGE SCALE GENOMIC DNA]</scope>
    <source>
        <strain evidence="6">ATCC 17023 / DSM 158 / JCM 6121 / CCUG 31486 / LMG 2827 / NBRC 12203 / NCIMB 8253 / ATH 2.4.1.</strain>
    </source>
</reference>